<dbReference type="PANTHER" id="PTHR11092">
    <property type="entry name" value="SUGAR NUCLEOTIDE EPIMERASE RELATED"/>
    <property type="match status" value="1"/>
</dbReference>
<name>A0ABM6F920_9BURK</name>
<dbReference type="Proteomes" id="UP000177515">
    <property type="component" value="Chromosome 1"/>
</dbReference>
<evidence type="ECO:0000313" key="5">
    <source>
        <dbReference type="Proteomes" id="UP000177515"/>
    </source>
</evidence>
<accession>A0ABM6F920</accession>
<dbReference type="Pfam" id="PF01370">
    <property type="entry name" value="Epimerase"/>
    <property type="match status" value="1"/>
</dbReference>
<dbReference type="InterPro" id="IPR001509">
    <property type="entry name" value="Epimerase_deHydtase"/>
</dbReference>
<dbReference type="NCBIfam" id="TIGR01777">
    <property type="entry name" value="yfcH"/>
    <property type="match status" value="1"/>
</dbReference>
<feature type="domain" description="DUF1731" evidence="3">
    <location>
        <begin position="269"/>
        <end position="313"/>
    </location>
</feature>
<dbReference type="EMBL" id="CP017754">
    <property type="protein sequence ID" value="AOZ08092.1"/>
    <property type="molecule type" value="Genomic_DNA"/>
</dbReference>
<organism evidence="4 5">
    <name type="scientific">Cupriavidus malaysiensis</name>
    <dbReference type="NCBI Taxonomy" id="367825"/>
    <lineage>
        <taxon>Bacteria</taxon>
        <taxon>Pseudomonadati</taxon>
        <taxon>Pseudomonadota</taxon>
        <taxon>Betaproteobacteria</taxon>
        <taxon>Burkholderiales</taxon>
        <taxon>Burkholderiaceae</taxon>
        <taxon>Cupriavidus</taxon>
    </lineage>
</organism>
<dbReference type="Gene3D" id="3.40.50.720">
    <property type="entry name" value="NAD(P)-binding Rossmann-like Domain"/>
    <property type="match status" value="1"/>
</dbReference>
<reference evidence="4 5" key="1">
    <citation type="submission" date="2016-10" db="EMBL/GenBank/DDBJ databases">
        <title>Complete genome sequences of three Cupriavidus strains isolated from various Malaysian environments.</title>
        <authorList>
            <person name="Abdullah A.A.-A."/>
            <person name="Shafie N.A.H."/>
            <person name="Lau N.S."/>
        </authorList>
    </citation>
    <scope>NUCLEOTIDE SEQUENCE [LARGE SCALE GENOMIC DNA]</scope>
    <source>
        <strain evidence="4 5">USMAA1020</strain>
    </source>
</reference>
<dbReference type="PANTHER" id="PTHR11092:SF0">
    <property type="entry name" value="EPIMERASE FAMILY PROTEIN SDR39U1"/>
    <property type="match status" value="1"/>
</dbReference>
<dbReference type="Pfam" id="PF08338">
    <property type="entry name" value="DUF1731"/>
    <property type="match status" value="1"/>
</dbReference>
<proteinExistence type="inferred from homology"/>
<evidence type="ECO:0000313" key="4">
    <source>
        <dbReference type="EMBL" id="AOZ08092.1"/>
    </source>
</evidence>
<protein>
    <submittedName>
        <fullName evidence="4">TIGR01777 family protein</fullName>
    </submittedName>
</protein>
<dbReference type="InterPro" id="IPR036291">
    <property type="entry name" value="NAD(P)-bd_dom_sf"/>
</dbReference>
<feature type="domain" description="NAD-dependent epimerase/dehydratase" evidence="2">
    <location>
        <begin position="19"/>
        <end position="240"/>
    </location>
</feature>
<dbReference type="InterPro" id="IPR010099">
    <property type="entry name" value="SDR39U1"/>
</dbReference>
<sequence length="316" mass="33132">MAPGARAACDAGTAAQRFLVTGGSGFIGRALVSRLLMGGHAVTVLSRQPAGAARRLPAGARLTASLQALPADAVFDVVINLAGAPILGPRWTAGRKRVLEDSRIGLTQQLVAWLATRQQRPRLMVSASAIGYYGAAAPGRLDETSAPGSDYAARLCQQWEVAARAACALGVDTVCMRLGIVLGHGGALPALRRALQVGLGAVIGNGTQMQSWVHIADVLGALEWIACRHGGRGGEASVYNLTAPSACSQAEFVRTAACVLRRPVLLRLPAALFHLALGEQSALLLGSTEVIPTLLLQNGYQFRFCELRNALTSLWQ</sequence>
<comment type="similarity">
    <text evidence="1">Belongs to the NAD(P)-dependent epimerase/dehydratase family. SDR39U1 subfamily.</text>
</comment>
<keyword evidence="5" id="KW-1185">Reference proteome</keyword>
<dbReference type="SUPFAM" id="SSF51735">
    <property type="entry name" value="NAD(P)-binding Rossmann-fold domains"/>
    <property type="match status" value="1"/>
</dbReference>
<evidence type="ECO:0000259" key="2">
    <source>
        <dbReference type="Pfam" id="PF01370"/>
    </source>
</evidence>
<evidence type="ECO:0000256" key="1">
    <source>
        <dbReference type="ARBA" id="ARBA00009353"/>
    </source>
</evidence>
<evidence type="ECO:0000259" key="3">
    <source>
        <dbReference type="Pfam" id="PF08338"/>
    </source>
</evidence>
<gene>
    <name evidence="4" type="ORF">BKK80_11005</name>
</gene>
<dbReference type="InterPro" id="IPR013549">
    <property type="entry name" value="DUF1731"/>
</dbReference>